<feature type="region of interest" description="Disordered" evidence="8">
    <location>
        <begin position="1"/>
        <end position="123"/>
    </location>
</feature>
<accession>A0AAD8QRQ1</accession>
<evidence type="ECO:0000256" key="8">
    <source>
        <dbReference type="SAM" id="MobiDB-lite"/>
    </source>
</evidence>
<feature type="compositionally biased region" description="Basic residues" evidence="8">
    <location>
        <begin position="1"/>
        <end position="10"/>
    </location>
</feature>
<feature type="compositionally biased region" description="Low complexity" evidence="8">
    <location>
        <begin position="97"/>
        <end position="109"/>
    </location>
</feature>
<dbReference type="GO" id="GO:0033907">
    <property type="term" value="F:beta-D-fucosidase activity"/>
    <property type="evidence" value="ECO:0007669"/>
    <property type="project" value="UniProtKB-ARBA"/>
</dbReference>
<dbReference type="GO" id="GO:0004565">
    <property type="term" value="F:beta-galactosidase activity"/>
    <property type="evidence" value="ECO:0007669"/>
    <property type="project" value="UniProtKB-ARBA"/>
</dbReference>
<evidence type="ECO:0000256" key="1">
    <source>
        <dbReference type="ARBA" id="ARBA00010838"/>
    </source>
</evidence>
<feature type="region of interest" description="Disordered" evidence="8">
    <location>
        <begin position="491"/>
        <end position="511"/>
    </location>
</feature>
<dbReference type="GO" id="GO:0008422">
    <property type="term" value="F:beta-glucosidase activity"/>
    <property type="evidence" value="ECO:0007669"/>
    <property type="project" value="TreeGrafter"/>
</dbReference>
<protein>
    <recommendedName>
        <fullName evidence="11">4-hydroxy-7-methoxy-3-oxo-3,4-dihydro-2H-1,4-benzoxazin-2-yl glucosidebeta-D-glucosidase</fullName>
    </recommendedName>
</protein>
<sequence length="644" mass="72681">MGRGRGRGRKIIPNSRSHEDYKGSGGEEVAPARKRRGRPQKQKVDPAQVKNLVEGVLNGNADYQQGEGDDAKLEENGSKRNRVPQEEGSDHHDLEENSSSTTRSSNDESATSTGATSSINDPDIMISFPQAEHKERKKQARSTAMSQLLAILLLSLGAARADGKACDIARSQFPKGFLFGTASSAYQYEGAVREGGRGASIWDAFTHNHPEKIANGSNGDVAIDSYHRYKEDVEIMKEMGFSAYRFSISWSRILPSGKLSGGVNMEGIKYYNNLIDKLISKGVEPFVTLFHWDAPQALEQKYGGFLSHLIVEDFQDYANICFREFGDRVKYWITFNEPWSFSIGGYSSGTLAPGRCSSSQKPGCSMGDSGREPYMVAHNQLLSHAAAVKVYRDKYQMGQKGRIGITIVSNWVIPYSNFKEDKDAAKRALDFMYGWFMDPLTKGDYPLSMKTLVGNRLPKFTKDQAKAIKGSFDFIGLNYYSARYARNAKRSSNSNKSYSTDSQTEQGVERNGTYIGPKAGSSWLYIYPEGIEELLLYTKKTYNNPTIYITENGVDEINNENLPLQEALIDNTRIEFYQQHIFHVQKALREGVDVRGYFAWSLFDNFEWMDGYSVRFGLNYIDYKDGLKRYPKRSSQWFQKFLQH</sequence>
<gene>
    <name evidence="9" type="ORF">QYE76_029581</name>
</gene>
<feature type="compositionally biased region" description="Basic and acidic residues" evidence="8">
    <location>
        <begin position="69"/>
        <end position="95"/>
    </location>
</feature>
<dbReference type="InterPro" id="IPR033132">
    <property type="entry name" value="GH_1_N_CS"/>
</dbReference>
<keyword evidence="2" id="KW-0732">Signal</keyword>
<evidence type="ECO:0000256" key="6">
    <source>
        <dbReference type="ARBA" id="ARBA00023295"/>
    </source>
</evidence>
<comment type="caution">
    <text evidence="9">The sequence shown here is derived from an EMBL/GenBank/DDBJ whole genome shotgun (WGS) entry which is preliminary data.</text>
</comment>
<evidence type="ECO:0008006" key="11">
    <source>
        <dbReference type="Google" id="ProtNLM"/>
    </source>
</evidence>
<dbReference type="FunFam" id="3.20.20.80:FF:000020">
    <property type="entry name" value="Beta-glucosidase 12"/>
    <property type="match status" value="1"/>
</dbReference>
<dbReference type="PROSITE" id="PS00653">
    <property type="entry name" value="GLYCOSYL_HYDROL_F1_2"/>
    <property type="match status" value="1"/>
</dbReference>
<dbReference type="AlphaFoldDB" id="A0AAD8QRQ1"/>
<dbReference type="Proteomes" id="UP001231189">
    <property type="component" value="Unassembled WGS sequence"/>
</dbReference>
<evidence type="ECO:0000313" key="10">
    <source>
        <dbReference type="Proteomes" id="UP001231189"/>
    </source>
</evidence>
<keyword evidence="10" id="KW-1185">Reference proteome</keyword>
<keyword evidence="5" id="KW-0325">Glycoprotein</keyword>
<dbReference type="InterPro" id="IPR017853">
    <property type="entry name" value="GH"/>
</dbReference>
<keyword evidence="3" id="KW-0378">Hydrolase</keyword>
<comment type="similarity">
    <text evidence="1 7">Belongs to the glycosyl hydrolase 1 family.</text>
</comment>
<evidence type="ECO:0000313" key="9">
    <source>
        <dbReference type="EMBL" id="KAK1605908.1"/>
    </source>
</evidence>
<evidence type="ECO:0000256" key="7">
    <source>
        <dbReference type="RuleBase" id="RU003690"/>
    </source>
</evidence>
<evidence type="ECO:0000256" key="3">
    <source>
        <dbReference type="ARBA" id="ARBA00022801"/>
    </source>
</evidence>
<feature type="compositionally biased region" description="Polar residues" evidence="8">
    <location>
        <begin position="110"/>
        <end position="120"/>
    </location>
</feature>
<dbReference type="PANTHER" id="PTHR10353">
    <property type="entry name" value="GLYCOSYL HYDROLASE"/>
    <property type="match status" value="1"/>
</dbReference>
<name>A0AAD8QRQ1_LOLMU</name>
<evidence type="ECO:0000256" key="5">
    <source>
        <dbReference type="ARBA" id="ARBA00023180"/>
    </source>
</evidence>
<evidence type="ECO:0000256" key="2">
    <source>
        <dbReference type="ARBA" id="ARBA00022729"/>
    </source>
</evidence>
<keyword evidence="4" id="KW-1015">Disulfide bond</keyword>
<feature type="compositionally biased region" description="Basic residues" evidence="8">
    <location>
        <begin position="32"/>
        <end position="41"/>
    </location>
</feature>
<dbReference type="PRINTS" id="PR00131">
    <property type="entry name" value="GLHYDRLASE1"/>
</dbReference>
<dbReference type="PANTHER" id="PTHR10353:SF137">
    <property type="entry name" value="MYROSINASE 3-RELATED"/>
    <property type="match status" value="1"/>
</dbReference>
<dbReference type="InterPro" id="IPR001360">
    <property type="entry name" value="Glyco_hydro_1"/>
</dbReference>
<reference evidence="9" key="1">
    <citation type="submission" date="2023-07" db="EMBL/GenBank/DDBJ databases">
        <title>A chromosome-level genome assembly of Lolium multiflorum.</title>
        <authorList>
            <person name="Chen Y."/>
            <person name="Copetti D."/>
            <person name="Kolliker R."/>
            <person name="Studer B."/>
        </authorList>
    </citation>
    <scope>NUCLEOTIDE SEQUENCE</scope>
    <source>
        <strain evidence="9">02402/16</strain>
        <tissue evidence="9">Leaf</tissue>
    </source>
</reference>
<dbReference type="GO" id="GO:0005975">
    <property type="term" value="P:carbohydrate metabolic process"/>
    <property type="evidence" value="ECO:0007669"/>
    <property type="project" value="InterPro"/>
</dbReference>
<dbReference type="Pfam" id="PF00232">
    <property type="entry name" value="Glyco_hydro_1"/>
    <property type="match status" value="1"/>
</dbReference>
<evidence type="ECO:0000256" key="4">
    <source>
        <dbReference type="ARBA" id="ARBA00023157"/>
    </source>
</evidence>
<dbReference type="EMBL" id="JAUUTY010000007">
    <property type="protein sequence ID" value="KAK1605908.1"/>
    <property type="molecule type" value="Genomic_DNA"/>
</dbReference>
<dbReference type="SUPFAM" id="SSF51445">
    <property type="entry name" value="(Trans)glycosidases"/>
    <property type="match status" value="1"/>
</dbReference>
<dbReference type="Gene3D" id="3.20.20.80">
    <property type="entry name" value="Glycosidases"/>
    <property type="match status" value="1"/>
</dbReference>
<keyword evidence="6" id="KW-0326">Glycosidase</keyword>
<organism evidence="9 10">
    <name type="scientific">Lolium multiflorum</name>
    <name type="common">Italian ryegrass</name>
    <name type="synonym">Lolium perenne subsp. multiflorum</name>
    <dbReference type="NCBI Taxonomy" id="4521"/>
    <lineage>
        <taxon>Eukaryota</taxon>
        <taxon>Viridiplantae</taxon>
        <taxon>Streptophyta</taxon>
        <taxon>Embryophyta</taxon>
        <taxon>Tracheophyta</taxon>
        <taxon>Spermatophyta</taxon>
        <taxon>Magnoliopsida</taxon>
        <taxon>Liliopsida</taxon>
        <taxon>Poales</taxon>
        <taxon>Poaceae</taxon>
        <taxon>BOP clade</taxon>
        <taxon>Pooideae</taxon>
        <taxon>Poodae</taxon>
        <taxon>Poeae</taxon>
        <taxon>Poeae Chloroplast Group 2 (Poeae type)</taxon>
        <taxon>Loliodinae</taxon>
        <taxon>Loliinae</taxon>
        <taxon>Lolium</taxon>
    </lineage>
</organism>
<proteinExistence type="inferred from homology"/>